<evidence type="ECO:0000313" key="2">
    <source>
        <dbReference type="Proteomes" id="UP000257109"/>
    </source>
</evidence>
<dbReference type="Proteomes" id="UP000257109">
    <property type="component" value="Unassembled WGS sequence"/>
</dbReference>
<sequence length="98" mass="11606">MEVTLIRAKIVESQEATMPVRLNLNFRRHGKGEERGEEKLLKKDKKPKKWIAPFKDHKEELSKDGIHCFSMPNKRTMILRDNEDIKNEFPGENFNLKE</sequence>
<dbReference type="AlphaFoldDB" id="A0A371HC42"/>
<keyword evidence="2" id="KW-1185">Reference proteome</keyword>
<dbReference type="EMBL" id="QJKJ01003010">
    <property type="protein sequence ID" value="RDY00383.1"/>
    <property type="molecule type" value="Genomic_DNA"/>
</dbReference>
<comment type="caution">
    <text evidence="1">The sequence shown here is derived from an EMBL/GenBank/DDBJ whole genome shotgun (WGS) entry which is preliminary data.</text>
</comment>
<proteinExistence type="predicted"/>
<name>A0A371HC42_MUCPR</name>
<gene>
    <name evidence="1" type="ORF">CR513_16442</name>
</gene>
<organism evidence="1 2">
    <name type="scientific">Mucuna pruriens</name>
    <name type="common">Velvet bean</name>
    <name type="synonym">Dolichos pruriens</name>
    <dbReference type="NCBI Taxonomy" id="157652"/>
    <lineage>
        <taxon>Eukaryota</taxon>
        <taxon>Viridiplantae</taxon>
        <taxon>Streptophyta</taxon>
        <taxon>Embryophyta</taxon>
        <taxon>Tracheophyta</taxon>
        <taxon>Spermatophyta</taxon>
        <taxon>Magnoliopsida</taxon>
        <taxon>eudicotyledons</taxon>
        <taxon>Gunneridae</taxon>
        <taxon>Pentapetalae</taxon>
        <taxon>rosids</taxon>
        <taxon>fabids</taxon>
        <taxon>Fabales</taxon>
        <taxon>Fabaceae</taxon>
        <taxon>Papilionoideae</taxon>
        <taxon>50 kb inversion clade</taxon>
        <taxon>NPAAA clade</taxon>
        <taxon>indigoferoid/millettioid clade</taxon>
        <taxon>Phaseoleae</taxon>
        <taxon>Mucuna</taxon>
    </lineage>
</organism>
<evidence type="ECO:0000313" key="1">
    <source>
        <dbReference type="EMBL" id="RDY00383.1"/>
    </source>
</evidence>
<feature type="non-terminal residue" evidence="1">
    <location>
        <position position="1"/>
    </location>
</feature>
<reference evidence="1" key="1">
    <citation type="submission" date="2018-05" db="EMBL/GenBank/DDBJ databases">
        <title>Draft genome of Mucuna pruriens seed.</title>
        <authorList>
            <person name="Nnadi N.E."/>
            <person name="Vos R."/>
            <person name="Hasami M.H."/>
            <person name="Devisetty U.K."/>
            <person name="Aguiy J.C."/>
        </authorList>
    </citation>
    <scope>NUCLEOTIDE SEQUENCE [LARGE SCALE GENOMIC DNA]</scope>
    <source>
        <strain evidence="1">JCA_2017</strain>
    </source>
</reference>
<protein>
    <submittedName>
        <fullName evidence="1">Uncharacterized protein</fullName>
    </submittedName>
</protein>
<accession>A0A371HC42</accession>